<evidence type="ECO:0000256" key="1">
    <source>
        <dbReference type="SAM" id="Phobius"/>
    </source>
</evidence>
<evidence type="ECO:0000313" key="2">
    <source>
        <dbReference type="EMBL" id="QCI56437.1"/>
    </source>
</evidence>
<geneLocation type="mitochondrion" evidence="2"/>
<organism evidence="2">
    <name type="scientific">Hypsizygus marmoreus</name>
    <name type="common">White beech mushroom</name>
    <name type="synonym">Agaricus marmoreus</name>
    <dbReference type="NCBI Taxonomy" id="39966"/>
    <lineage>
        <taxon>Eukaryota</taxon>
        <taxon>Fungi</taxon>
        <taxon>Dikarya</taxon>
        <taxon>Basidiomycota</taxon>
        <taxon>Agaricomycotina</taxon>
        <taxon>Agaricomycetes</taxon>
        <taxon>Agaricomycetidae</taxon>
        <taxon>Agaricales</taxon>
        <taxon>Tricholomatineae</taxon>
        <taxon>Lyophyllaceae</taxon>
        <taxon>Hypsizygus</taxon>
    </lineage>
</organism>
<keyword evidence="1" id="KW-0472">Membrane</keyword>
<protein>
    <submittedName>
        <fullName evidence="2">Uncharacterized protein</fullName>
    </submittedName>
</protein>
<feature type="transmembrane region" description="Helical" evidence="1">
    <location>
        <begin position="108"/>
        <end position="126"/>
    </location>
</feature>
<proteinExistence type="predicted"/>
<keyword evidence="2" id="KW-0496">Mitochondrion</keyword>
<accession>A0A4P8D2R6</accession>
<dbReference type="EMBL" id="MH746465">
    <property type="protein sequence ID" value="QCI56437.1"/>
    <property type="molecule type" value="Genomic_DNA"/>
</dbReference>
<gene>
    <name evidence="2" type="primary">orf144</name>
</gene>
<name>A0A4P8D2R6_HYPMA</name>
<sequence>MIIMIKQIIMNLKIRFHKIISPFPPLPLPLNPLSPLGVGEGRKGRGLRDRGNCNQQYKSFYLFPLVNNYKVRNPVTLNVGNSSSETYNINLKFMPIFTLFNKYKVPKWLKYFIFTIINVIIFYFSIKGLSISNSILSITNFILE</sequence>
<dbReference type="AlphaFoldDB" id="A0A4P8D2R6"/>
<reference evidence="2" key="1">
    <citation type="journal article" date="2018" name="Mitochondrial DNA Part B Resour">
        <title>The complete mitochondrial genome of the Basidiomycete edible fungus Hypsizygus marmoreus.</title>
        <authorList>
            <person name="Wu Y.-Y."/>
            <person name="Shang J.-J."/>
            <person name="Li Y."/>
            <person name="Zhou C.-L."/>
            <person name="Hou D."/>
            <person name="Li J.-L."/>
            <person name="Tan Q."/>
            <person name="Bao D.-P."/>
            <person name="Yang R.-H."/>
        </authorList>
    </citation>
    <scope>NUCLEOTIDE SEQUENCE</scope>
</reference>
<keyword evidence="1" id="KW-1133">Transmembrane helix</keyword>
<keyword evidence="1" id="KW-0812">Transmembrane</keyword>